<reference evidence="5" key="1">
    <citation type="journal article" date="2014" name="Proc. Natl. Acad. Sci. U.S.A.">
        <title>Extensive sampling of basidiomycete genomes demonstrates inadequacy of the white-rot/brown-rot paradigm for wood decay fungi.</title>
        <authorList>
            <person name="Riley R."/>
            <person name="Salamov A.A."/>
            <person name="Brown D.W."/>
            <person name="Nagy L.G."/>
            <person name="Floudas D."/>
            <person name="Held B.W."/>
            <person name="Levasseur A."/>
            <person name="Lombard V."/>
            <person name="Morin E."/>
            <person name="Otillar R."/>
            <person name="Lindquist E.A."/>
            <person name="Sun H."/>
            <person name="LaButti K.M."/>
            <person name="Schmutz J."/>
            <person name="Jabbour D."/>
            <person name="Luo H."/>
            <person name="Baker S.E."/>
            <person name="Pisabarro A.G."/>
            <person name="Walton J.D."/>
            <person name="Blanchette R.A."/>
            <person name="Henrissat B."/>
            <person name="Martin F."/>
            <person name="Cullen D."/>
            <person name="Hibbett D.S."/>
            <person name="Grigoriev I.V."/>
        </authorList>
    </citation>
    <scope>NUCLEOTIDE SEQUENCE [LARGE SCALE GENOMIC DNA]</scope>
    <source>
        <strain evidence="5">CBS 339.88</strain>
    </source>
</reference>
<protein>
    <submittedName>
        <fullName evidence="4">Uncharacterized protein</fullName>
    </submittedName>
</protein>
<dbReference type="GO" id="GO:1990904">
    <property type="term" value="C:ribonucleoprotein complex"/>
    <property type="evidence" value="ECO:0007669"/>
    <property type="project" value="UniProtKB-KW"/>
</dbReference>
<name>A0A067TJG9_GALM3</name>
<keyword evidence="3" id="KW-0687">Ribonucleoprotein</keyword>
<dbReference type="GO" id="GO:0006412">
    <property type="term" value="P:translation"/>
    <property type="evidence" value="ECO:0007669"/>
    <property type="project" value="InterPro"/>
</dbReference>
<keyword evidence="2" id="KW-0689">Ribosomal protein</keyword>
<dbReference type="AlphaFoldDB" id="A0A067TJG9"/>
<evidence type="ECO:0000313" key="5">
    <source>
        <dbReference type="Proteomes" id="UP000027222"/>
    </source>
</evidence>
<dbReference type="HAMAP" id="MF_01310">
    <property type="entry name" value="Ribosomal_uS11"/>
    <property type="match status" value="1"/>
</dbReference>
<dbReference type="HOGENOM" id="CLU_072439_0_1_1"/>
<dbReference type="Gene3D" id="3.30.420.80">
    <property type="entry name" value="Ribosomal protein S11"/>
    <property type="match status" value="1"/>
</dbReference>
<gene>
    <name evidence="4" type="ORF">GALMADRAFT_274849</name>
</gene>
<sequence length="217" mass="23624">MADVLPLFLNSNFVTATSNPMPNANAPAKMVPTNTPKRRATFASTPVEEPPNMGEFLEDPEGPAYFDEPPTAGEGGYPKSAPFSKTSLQKTLAPEYGLHCHSTRNNTVVTFTKPEGGAIAWLSGGSTPSKFRKANRATYEAGYQCAVGIFKKIREVNDQLGPIKLELFFKGFGEGREAMKTAMLAVEGEKIRPLVCRITDRTPIKIGGTRSKKQRRG</sequence>
<dbReference type="GO" id="GO:0005840">
    <property type="term" value="C:ribosome"/>
    <property type="evidence" value="ECO:0007669"/>
    <property type="project" value="UniProtKB-KW"/>
</dbReference>
<evidence type="ECO:0000256" key="1">
    <source>
        <dbReference type="ARBA" id="ARBA00006194"/>
    </source>
</evidence>
<dbReference type="STRING" id="685588.A0A067TJG9"/>
<dbReference type="GO" id="GO:0003735">
    <property type="term" value="F:structural constituent of ribosome"/>
    <property type="evidence" value="ECO:0007669"/>
    <property type="project" value="InterPro"/>
</dbReference>
<dbReference type="PANTHER" id="PTHR11759">
    <property type="entry name" value="40S RIBOSOMAL PROTEIN S14/30S RIBOSOMAL PROTEIN S11"/>
    <property type="match status" value="1"/>
</dbReference>
<proteinExistence type="inferred from homology"/>
<keyword evidence="5" id="KW-1185">Reference proteome</keyword>
<dbReference type="EMBL" id="KL142368">
    <property type="protein sequence ID" value="KDR83375.1"/>
    <property type="molecule type" value="Genomic_DNA"/>
</dbReference>
<dbReference type="Pfam" id="PF00411">
    <property type="entry name" value="Ribosomal_S11"/>
    <property type="match status" value="1"/>
</dbReference>
<dbReference type="InterPro" id="IPR036967">
    <property type="entry name" value="Ribosomal_uS11_sf"/>
</dbReference>
<dbReference type="OrthoDB" id="1654884at2759"/>
<comment type="similarity">
    <text evidence="1">Belongs to the universal ribosomal protein uS11 family.</text>
</comment>
<evidence type="ECO:0000313" key="4">
    <source>
        <dbReference type="EMBL" id="KDR83375.1"/>
    </source>
</evidence>
<organism evidence="4 5">
    <name type="scientific">Galerina marginata (strain CBS 339.88)</name>
    <dbReference type="NCBI Taxonomy" id="685588"/>
    <lineage>
        <taxon>Eukaryota</taxon>
        <taxon>Fungi</taxon>
        <taxon>Dikarya</taxon>
        <taxon>Basidiomycota</taxon>
        <taxon>Agaricomycotina</taxon>
        <taxon>Agaricomycetes</taxon>
        <taxon>Agaricomycetidae</taxon>
        <taxon>Agaricales</taxon>
        <taxon>Agaricineae</taxon>
        <taxon>Strophariaceae</taxon>
        <taxon>Galerina</taxon>
    </lineage>
</organism>
<dbReference type="Proteomes" id="UP000027222">
    <property type="component" value="Unassembled WGS sequence"/>
</dbReference>
<evidence type="ECO:0000256" key="2">
    <source>
        <dbReference type="ARBA" id="ARBA00022980"/>
    </source>
</evidence>
<evidence type="ECO:0000256" key="3">
    <source>
        <dbReference type="ARBA" id="ARBA00023274"/>
    </source>
</evidence>
<dbReference type="SUPFAM" id="SSF53137">
    <property type="entry name" value="Translational machinery components"/>
    <property type="match status" value="1"/>
</dbReference>
<dbReference type="InterPro" id="IPR001971">
    <property type="entry name" value="Ribosomal_uS11"/>
</dbReference>
<accession>A0A067TJG9</accession>